<dbReference type="GO" id="GO:0003677">
    <property type="term" value="F:DNA binding"/>
    <property type="evidence" value="ECO:0007669"/>
    <property type="project" value="UniProtKB-KW"/>
</dbReference>
<evidence type="ECO:0000256" key="3">
    <source>
        <dbReference type="ARBA" id="ARBA00023125"/>
    </source>
</evidence>
<evidence type="ECO:0000313" key="7">
    <source>
        <dbReference type="EMBL" id="MBS5520120.1"/>
    </source>
</evidence>
<feature type="domain" description="Sugar-binding" evidence="5">
    <location>
        <begin position="96"/>
        <end position="343"/>
    </location>
</feature>
<evidence type="ECO:0000256" key="4">
    <source>
        <dbReference type="ARBA" id="ARBA00023163"/>
    </source>
</evidence>
<evidence type="ECO:0000313" key="8">
    <source>
        <dbReference type="Proteomes" id="UP000754226"/>
    </source>
</evidence>
<dbReference type="Proteomes" id="UP000754226">
    <property type="component" value="Unassembled WGS sequence"/>
</dbReference>
<dbReference type="InterPro" id="IPR036388">
    <property type="entry name" value="WH-like_DNA-bd_sf"/>
</dbReference>
<dbReference type="PANTHER" id="PTHR34294:SF5">
    <property type="entry name" value="CENTRAL GLYCOLYTIC GENES REGULATOR"/>
    <property type="match status" value="1"/>
</dbReference>
<feature type="domain" description="CggR N-terminal DNA binding" evidence="6">
    <location>
        <begin position="24"/>
        <end position="92"/>
    </location>
</feature>
<dbReference type="InterPro" id="IPR037171">
    <property type="entry name" value="NagB/RpiA_transferase-like"/>
</dbReference>
<dbReference type="InterPro" id="IPR007324">
    <property type="entry name" value="Sugar-bd_dom_put"/>
</dbReference>
<dbReference type="GO" id="GO:0030246">
    <property type="term" value="F:carbohydrate binding"/>
    <property type="evidence" value="ECO:0007669"/>
    <property type="project" value="InterPro"/>
</dbReference>
<dbReference type="EMBL" id="JAGZCZ010000008">
    <property type="protein sequence ID" value="MBS5520120.1"/>
    <property type="molecule type" value="Genomic_DNA"/>
</dbReference>
<reference evidence="7" key="1">
    <citation type="submission" date="2021-02" db="EMBL/GenBank/DDBJ databases">
        <title>Infant gut strain persistence is associated with maternal origin, phylogeny, and functional potential including surface adhesion and iron acquisition.</title>
        <authorList>
            <person name="Lou Y.C."/>
        </authorList>
    </citation>
    <scope>NUCLEOTIDE SEQUENCE</scope>
    <source>
        <strain evidence="7">L3_106_000M1_dasL3_106_000M1_concoct_15</strain>
    </source>
</reference>
<sequence>MESIDLGKVINLQNKLVPEMVQLLTERYSILRQISHDQPIGRRSLARKLSLSERVLRSHVDFLKETGLLEFGLTGMTLTEEGNHLLQELRDYVNRLQNLSSLEAVLVQKLRLRKVYVIPGNADDNPVVVQEIGRVAAGILLRFLADKKPHTVAVTGGTTVAAMAENIYGKEPEATIVPARGGLGDRIELQANTIATVLARRLKTKYLQLYVPDSVSESVLDRILEEDAGVKHVINTIKSADILIHGMGEAFVMAKKRGVPETLIQKLKEAGAEGEALGQYFNLEGKVVYSTDSLGLMANDLATIPTVMGIAGGASKGRAILSVLRSGHDQILVTDEAAAREILTLLAKSK</sequence>
<dbReference type="InterPro" id="IPR036390">
    <property type="entry name" value="WH_DNA-bd_sf"/>
</dbReference>
<dbReference type="InterPro" id="IPR051054">
    <property type="entry name" value="SorC_transcr_regulators"/>
</dbReference>
<dbReference type="SUPFAM" id="SSF100950">
    <property type="entry name" value="NagB/RpiA/CoA transferase-like"/>
    <property type="match status" value="1"/>
</dbReference>
<dbReference type="AlphaFoldDB" id="A0A943EFH2"/>
<name>A0A943EFH2_9FIRM</name>
<accession>A0A943EFH2</accession>
<protein>
    <submittedName>
        <fullName evidence="7">DNA-binding transcriptional regulator</fullName>
    </submittedName>
</protein>
<dbReference type="PANTHER" id="PTHR34294">
    <property type="entry name" value="TRANSCRIPTIONAL REGULATOR-RELATED"/>
    <property type="match status" value="1"/>
</dbReference>
<dbReference type="Pfam" id="PF04198">
    <property type="entry name" value="Sugar-bind"/>
    <property type="match status" value="1"/>
</dbReference>
<keyword evidence="3 7" id="KW-0238">DNA-binding</keyword>
<dbReference type="InterPro" id="IPR048715">
    <property type="entry name" value="CggR_N"/>
</dbReference>
<dbReference type="Pfam" id="PF21715">
    <property type="entry name" value="CggR_N"/>
    <property type="match status" value="1"/>
</dbReference>
<dbReference type="SUPFAM" id="SSF46785">
    <property type="entry name" value="Winged helix' DNA-binding domain"/>
    <property type="match status" value="1"/>
</dbReference>
<keyword evidence="4" id="KW-0804">Transcription</keyword>
<comment type="similarity">
    <text evidence="1">Belongs to the SorC transcriptional regulatory family.</text>
</comment>
<dbReference type="Gene3D" id="3.40.50.1360">
    <property type="match status" value="1"/>
</dbReference>
<evidence type="ECO:0000259" key="6">
    <source>
        <dbReference type="Pfam" id="PF21715"/>
    </source>
</evidence>
<organism evidence="7 8">
    <name type="scientific">Acidaminococcus intestini</name>
    <dbReference type="NCBI Taxonomy" id="187327"/>
    <lineage>
        <taxon>Bacteria</taxon>
        <taxon>Bacillati</taxon>
        <taxon>Bacillota</taxon>
        <taxon>Negativicutes</taxon>
        <taxon>Acidaminococcales</taxon>
        <taxon>Acidaminococcaceae</taxon>
        <taxon>Acidaminococcus</taxon>
    </lineage>
</organism>
<keyword evidence="2" id="KW-0805">Transcription regulation</keyword>
<proteinExistence type="inferred from homology"/>
<evidence type="ECO:0000256" key="1">
    <source>
        <dbReference type="ARBA" id="ARBA00010466"/>
    </source>
</evidence>
<evidence type="ECO:0000259" key="5">
    <source>
        <dbReference type="Pfam" id="PF04198"/>
    </source>
</evidence>
<gene>
    <name evidence="7" type="ORF">KHX13_07320</name>
</gene>
<comment type="caution">
    <text evidence="7">The sequence shown here is derived from an EMBL/GenBank/DDBJ whole genome shotgun (WGS) entry which is preliminary data.</text>
</comment>
<dbReference type="Gene3D" id="1.10.10.10">
    <property type="entry name" value="Winged helix-like DNA-binding domain superfamily/Winged helix DNA-binding domain"/>
    <property type="match status" value="1"/>
</dbReference>
<evidence type="ECO:0000256" key="2">
    <source>
        <dbReference type="ARBA" id="ARBA00023015"/>
    </source>
</evidence>